<accession>B2CP32</accession>
<dbReference type="InterPro" id="IPR036375">
    <property type="entry name" value="Hemopexin-like_dom_sf"/>
</dbReference>
<dbReference type="InterPro" id="IPR018487">
    <property type="entry name" value="Hemopexin-like_repeat"/>
</dbReference>
<feature type="compositionally biased region" description="Low complexity" evidence="2">
    <location>
        <begin position="69"/>
        <end position="92"/>
    </location>
</feature>
<feature type="region of interest" description="Disordered" evidence="2">
    <location>
        <begin position="1"/>
        <end position="138"/>
    </location>
</feature>
<feature type="repeat" description="Hemopexin" evidence="1">
    <location>
        <begin position="191"/>
        <end position="235"/>
    </location>
</feature>
<evidence type="ECO:0000256" key="1">
    <source>
        <dbReference type="PROSITE-ProRule" id="PRU01011"/>
    </source>
</evidence>
<feature type="compositionally biased region" description="Basic residues" evidence="2">
    <location>
        <begin position="1"/>
        <end position="16"/>
    </location>
</feature>
<dbReference type="PROSITE" id="PS51642">
    <property type="entry name" value="HEMOPEXIN_2"/>
    <property type="match status" value="2"/>
</dbReference>
<dbReference type="AlphaFoldDB" id="B2CP32"/>
<feature type="non-terminal residue" evidence="3">
    <location>
        <position position="1"/>
    </location>
</feature>
<reference evidence="3" key="1">
    <citation type="submission" date="2008-03" db="EMBL/GenBank/DDBJ databases">
        <title>Gene clone and expression of matrix metalloproteinase in Ectropis oblique.</title>
        <authorList>
            <person name="Lu J."/>
            <person name="Lin C."/>
            <person name="Liang Y."/>
        </authorList>
    </citation>
    <scope>NUCLEOTIDE SEQUENCE</scope>
</reference>
<proteinExistence type="evidence at transcript level"/>
<dbReference type="Pfam" id="PF00045">
    <property type="entry name" value="Hemopexin"/>
    <property type="match status" value="2"/>
</dbReference>
<evidence type="ECO:0000256" key="2">
    <source>
        <dbReference type="SAM" id="MobiDB-lite"/>
    </source>
</evidence>
<evidence type="ECO:0000313" key="3">
    <source>
        <dbReference type="EMBL" id="ACB45869.1"/>
    </source>
</evidence>
<protein>
    <submittedName>
        <fullName evidence="3">Matrix metalloproteinase</fullName>
    </submittedName>
</protein>
<feature type="non-terminal residue" evidence="3">
    <location>
        <position position="235"/>
    </location>
</feature>
<sequence>LSGGRASHRHNHKHNYRPISPTYPREREPSRNPTYYPTRHYPNIPNYPERPSYYPTRHHYNASEEYPRRTNPTYYPRPTPETTTPPTTYRPRYPVDRSDYPYNKPNYPTDSRPSYPRKPYYPEKTTTTKPAPTSPADIPEACDTSYDAVALIRNELFIFKGKYHWRIGARGKYDGYPMEIRRMWIGLPRDLTHVDAVYERPDQNIAIFVGKRLYLFNIRELLPGYPKPLTSLVPQ</sequence>
<gene>
    <name evidence="3" type="primary">mmp</name>
</gene>
<name>B2CP32_ECTOB</name>
<feature type="compositionally biased region" description="Low complexity" evidence="2">
    <location>
        <begin position="111"/>
        <end position="131"/>
    </location>
</feature>
<dbReference type="SUPFAM" id="SSF50923">
    <property type="entry name" value="Hemopexin-like domain"/>
    <property type="match status" value="1"/>
</dbReference>
<dbReference type="EMBL" id="EU532488">
    <property type="protein sequence ID" value="ACB45869.1"/>
    <property type="molecule type" value="mRNA"/>
</dbReference>
<feature type="repeat" description="Hemopexin" evidence="1">
    <location>
        <begin position="139"/>
        <end position="187"/>
    </location>
</feature>
<dbReference type="SMART" id="SM00120">
    <property type="entry name" value="HX"/>
    <property type="match status" value="2"/>
</dbReference>
<organism evidence="3">
    <name type="scientific">Ectropis obliqua</name>
    <name type="common">Tea geometrid moth</name>
    <dbReference type="NCBI Taxonomy" id="248899"/>
    <lineage>
        <taxon>Eukaryota</taxon>
        <taxon>Metazoa</taxon>
        <taxon>Ecdysozoa</taxon>
        <taxon>Arthropoda</taxon>
        <taxon>Hexapoda</taxon>
        <taxon>Insecta</taxon>
        <taxon>Pterygota</taxon>
        <taxon>Neoptera</taxon>
        <taxon>Endopterygota</taxon>
        <taxon>Lepidoptera</taxon>
        <taxon>Glossata</taxon>
        <taxon>Ditrysia</taxon>
        <taxon>Geometroidea</taxon>
        <taxon>Geometridae</taxon>
        <taxon>Ennominae</taxon>
        <taxon>Ectropis</taxon>
    </lineage>
</organism>
<dbReference type="Gene3D" id="2.110.10.10">
    <property type="entry name" value="Hemopexin-like domain"/>
    <property type="match status" value="1"/>
</dbReference>